<dbReference type="AlphaFoldDB" id="A0A834IP53"/>
<organism evidence="2 3">
    <name type="scientific">Rhynchophorus ferrugineus</name>
    <name type="common">Red palm weevil</name>
    <name type="synonym">Curculio ferrugineus</name>
    <dbReference type="NCBI Taxonomy" id="354439"/>
    <lineage>
        <taxon>Eukaryota</taxon>
        <taxon>Metazoa</taxon>
        <taxon>Ecdysozoa</taxon>
        <taxon>Arthropoda</taxon>
        <taxon>Hexapoda</taxon>
        <taxon>Insecta</taxon>
        <taxon>Pterygota</taxon>
        <taxon>Neoptera</taxon>
        <taxon>Endopterygota</taxon>
        <taxon>Coleoptera</taxon>
        <taxon>Polyphaga</taxon>
        <taxon>Cucujiformia</taxon>
        <taxon>Curculionidae</taxon>
        <taxon>Dryophthorinae</taxon>
        <taxon>Rhynchophorus</taxon>
    </lineage>
</organism>
<dbReference type="Pfam" id="PF10545">
    <property type="entry name" value="MADF_DNA_bdg"/>
    <property type="match status" value="1"/>
</dbReference>
<keyword evidence="3" id="KW-1185">Reference proteome</keyword>
<evidence type="ECO:0000259" key="1">
    <source>
        <dbReference type="PROSITE" id="PS51029"/>
    </source>
</evidence>
<accession>A0A834IP53</accession>
<evidence type="ECO:0000313" key="3">
    <source>
        <dbReference type="Proteomes" id="UP000625711"/>
    </source>
</evidence>
<proteinExistence type="predicted"/>
<comment type="caution">
    <text evidence="2">The sequence shown here is derived from an EMBL/GenBank/DDBJ whole genome shotgun (WGS) entry which is preliminary data.</text>
</comment>
<sequence>METNHTFWAEFIDIYRQQVCLWDVNSNNYLNKQKRNASYDVLLQKLKEMNPKATVEGLKKKINNMRTAFRRELKKVQCKGGEIYQPTLWYFDLLLFTCQTGRKNKSTDELEGHCKHETVHLPNKTENDEESESVHAEESLTQFFYASDSEANSNKNEDSTDTLQTPSTIITPQNKRRKTSGIEQNKQESVYLAHKAPSNNSDIEEECNIASKRIGYQLKAVEGHQRIIAEKLISDVMFYAKLGKLTEDSSICIPSDPGS</sequence>
<dbReference type="PANTHER" id="PTHR21505">
    <property type="entry name" value="MADF DOMAIN-CONTAINING PROTEIN-RELATED"/>
    <property type="match status" value="1"/>
</dbReference>
<dbReference type="EMBL" id="JAACXV010000117">
    <property type="protein sequence ID" value="KAF7283311.1"/>
    <property type="molecule type" value="Genomic_DNA"/>
</dbReference>
<dbReference type="OrthoDB" id="6152242at2759"/>
<gene>
    <name evidence="2" type="ORF">GWI33_000942</name>
</gene>
<dbReference type="SMART" id="SM00595">
    <property type="entry name" value="MADF"/>
    <property type="match status" value="1"/>
</dbReference>
<feature type="domain" description="MADF" evidence="1">
    <location>
        <begin position="10"/>
        <end position="102"/>
    </location>
</feature>
<dbReference type="PROSITE" id="PS51029">
    <property type="entry name" value="MADF"/>
    <property type="match status" value="1"/>
</dbReference>
<evidence type="ECO:0000313" key="2">
    <source>
        <dbReference type="EMBL" id="KAF7283311.1"/>
    </source>
</evidence>
<protein>
    <recommendedName>
        <fullName evidence="1">MADF domain-containing protein</fullName>
    </recommendedName>
</protein>
<dbReference type="PANTHER" id="PTHR21505:SF8">
    <property type="entry name" value="DPT-YFP REPRESSOR BY OVEREXPRESSION, ISOFORM D-RELATED"/>
    <property type="match status" value="1"/>
</dbReference>
<reference evidence="2" key="1">
    <citation type="submission" date="2020-08" db="EMBL/GenBank/DDBJ databases">
        <title>Genome sequencing and assembly of the red palm weevil Rhynchophorus ferrugineus.</title>
        <authorList>
            <person name="Dias G.B."/>
            <person name="Bergman C.M."/>
            <person name="Manee M."/>
        </authorList>
    </citation>
    <scope>NUCLEOTIDE SEQUENCE</scope>
    <source>
        <strain evidence="2">AA-2017</strain>
        <tissue evidence="2">Whole larva</tissue>
    </source>
</reference>
<dbReference type="InterPro" id="IPR006578">
    <property type="entry name" value="MADF-dom"/>
</dbReference>
<dbReference type="Proteomes" id="UP000625711">
    <property type="component" value="Unassembled WGS sequence"/>
</dbReference>
<name>A0A834IP53_RHYFE</name>